<evidence type="ECO:0000256" key="1">
    <source>
        <dbReference type="ARBA" id="ARBA00007613"/>
    </source>
</evidence>
<sequence length="466" mass="50129">MKIIRLTVASLVLSLASCSLSSTYVQPELPAGPQWQSGALQSAAQARIECWWLTFEDPNLDKLVSVVISRNNNLLLAANEAYRAQLNADIAANGLLPSLGGGLSVDKPLGVQKPSGSSGTLNPNASLEIDIWGKLAAKKDKAGFEAYATAEDYGAARLFAIDNTVRAYFEIAHANESLASAKASLAHVKRIQAIVRGQVAAGAASDLELRQAEQKVEELAAAVSSRKQDLLVVRNELVVLLNGAPNPVSEPGRLPSKKLPPITPGLPAELLARRPDLRAAEARLRATLKQVDQTRAGLYPSISITAALRASSPRLLELISAPAASVAAAMSFLDLKNMNLVMAVSKEEYDKQVLMFRNTLLNAFSEVANTLGERANNAEQIRRHRNGLIAAQEIEQLQEAKYLSGGIALQTLLDSQESRRAAEITLAASRLSQLRTESKLYRIIGGGPERDAPSCHGIETRQRSNR</sequence>
<protein>
    <submittedName>
        <fullName evidence="4">Efflux transporter outer membrane subunit</fullName>
    </submittedName>
</protein>
<dbReference type="Gene3D" id="2.20.200.10">
    <property type="entry name" value="Outer membrane efflux proteins (OEP)"/>
    <property type="match status" value="1"/>
</dbReference>
<name>A0A6N9ZSU3_9HYPH</name>
<dbReference type="PANTHER" id="PTHR30203:SF32">
    <property type="entry name" value="CATION EFFLUX SYSTEM PROTEIN CUSC"/>
    <property type="match status" value="1"/>
</dbReference>
<dbReference type="SUPFAM" id="SSF56954">
    <property type="entry name" value="Outer membrane efflux proteins (OEP)"/>
    <property type="match status" value="1"/>
</dbReference>
<dbReference type="Proteomes" id="UP000468864">
    <property type="component" value="Unassembled WGS sequence"/>
</dbReference>
<proteinExistence type="inferred from homology"/>
<keyword evidence="2" id="KW-0732">Signal</keyword>
<dbReference type="NCBIfam" id="TIGR01845">
    <property type="entry name" value="outer_NodT"/>
    <property type="match status" value="1"/>
</dbReference>
<reference evidence="4 5" key="1">
    <citation type="submission" date="2019-12" db="EMBL/GenBank/DDBJ databases">
        <title>Rhizobium genotypes associated with high levels of biological nitrogen fixation by grain legumes in a temperate-maritime cropping system.</title>
        <authorList>
            <person name="Maluk M."/>
            <person name="Francesc Ferrando Molina F."/>
            <person name="Lopez Del Egido L."/>
            <person name="Lafos M."/>
            <person name="Langarica-Fuentes A."/>
            <person name="Gebre Yohannes G."/>
            <person name="Young M.W."/>
            <person name="Martin P."/>
            <person name="Gantlett R."/>
            <person name="Kenicer G."/>
            <person name="Hawes C."/>
            <person name="Begg G.S."/>
            <person name="Quilliam R.S."/>
            <person name="Squire G.R."/>
            <person name="Poole P.S."/>
            <person name="Young P.W."/>
            <person name="Iannetta P.M."/>
            <person name="James E.K."/>
        </authorList>
    </citation>
    <scope>NUCLEOTIDE SEQUENCE [LARGE SCALE GENOMIC DNA]</scope>
    <source>
        <strain evidence="4 5">JHI2449</strain>
    </source>
</reference>
<dbReference type="Pfam" id="PF02321">
    <property type="entry name" value="OEP"/>
    <property type="match status" value="2"/>
</dbReference>
<keyword evidence="2" id="KW-0812">Transmembrane</keyword>
<keyword evidence="2" id="KW-0449">Lipoprotein</keyword>
<dbReference type="InterPro" id="IPR003423">
    <property type="entry name" value="OMP_efflux"/>
</dbReference>
<evidence type="ECO:0000256" key="2">
    <source>
        <dbReference type="RuleBase" id="RU362097"/>
    </source>
</evidence>
<keyword evidence="2" id="KW-0472">Membrane</keyword>
<dbReference type="GO" id="GO:0005886">
    <property type="term" value="C:plasma membrane"/>
    <property type="evidence" value="ECO:0007669"/>
    <property type="project" value="UniProtKB-SubCell"/>
</dbReference>
<feature type="region of interest" description="Disordered" evidence="3">
    <location>
        <begin position="445"/>
        <end position="466"/>
    </location>
</feature>
<evidence type="ECO:0000313" key="4">
    <source>
        <dbReference type="EMBL" id="NEH96015.1"/>
    </source>
</evidence>
<dbReference type="GO" id="GO:0015562">
    <property type="term" value="F:efflux transmembrane transporter activity"/>
    <property type="evidence" value="ECO:0007669"/>
    <property type="project" value="InterPro"/>
</dbReference>
<organism evidence="4 5">
    <name type="scientific">Rhizobium laguerreae</name>
    <dbReference type="NCBI Taxonomy" id="1076926"/>
    <lineage>
        <taxon>Bacteria</taxon>
        <taxon>Pseudomonadati</taxon>
        <taxon>Pseudomonadota</taxon>
        <taxon>Alphaproteobacteria</taxon>
        <taxon>Hyphomicrobiales</taxon>
        <taxon>Rhizobiaceae</taxon>
        <taxon>Rhizobium/Agrobacterium group</taxon>
        <taxon>Rhizobium</taxon>
    </lineage>
</organism>
<dbReference type="AlphaFoldDB" id="A0A6N9ZSU3"/>
<dbReference type="RefSeq" id="WP_158081469.1">
    <property type="nucleotide sequence ID" value="NZ_WUEP01000054.1"/>
</dbReference>
<feature type="chain" id="PRO_5027155803" evidence="2">
    <location>
        <begin position="22"/>
        <end position="466"/>
    </location>
</feature>
<comment type="subcellular location">
    <subcellularLocation>
        <location evidence="2">Cell membrane</location>
        <topology evidence="2">Lipid-anchor</topology>
    </subcellularLocation>
</comment>
<keyword evidence="2" id="KW-1134">Transmembrane beta strand</keyword>
<feature type="signal peptide" evidence="2">
    <location>
        <begin position="1"/>
        <end position="21"/>
    </location>
</feature>
<dbReference type="Gene3D" id="1.20.1600.10">
    <property type="entry name" value="Outer membrane efflux proteins (OEP)"/>
    <property type="match status" value="1"/>
</dbReference>
<dbReference type="InterPro" id="IPR010131">
    <property type="entry name" value="MdtP/NodT-like"/>
</dbReference>
<accession>A0A6N9ZSU3</accession>
<comment type="caution">
    <text evidence="4">The sequence shown here is derived from an EMBL/GenBank/DDBJ whole genome shotgun (WGS) entry which is preliminary data.</text>
</comment>
<gene>
    <name evidence="4" type="ORF">GR206_34325</name>
</gene>
<evidence type="ECO:0000256" key="3">
    <source>
        <dbReference type="SAM" id="MobiDB-lite"/>
    </source>
</evidence>
<keyword evidence="2" id="KW-0564">Palmitate</keyword>
<comment type="similarity">
    <text evidence="1 2">Belongs to the outer membrane factor (OMF) (TC 1.B.17) family.</text>
</comment>
<evidence type="ECO:0000313" key="5">
    <source>
        <dbReference type="Proteomes" id="UP000468864"/>
    </source>
</evidence>
<feature type="compositionally biased region" description="Basic and acidic residues" evidence="3">
    <location>
        <begin position="448"/>
        <end position="466"/>
    </location>
</feature>
<dbReference type="PROSITE" id="PS51257">
    <property type="entry name" value="PROKAR_LIPOPROTEIN"/>
    <property type="match status" value="1"/>
</dbReference>
<dbReference type="PANTHER" id="PTHR30203">
    <property type="entry name" value="OUTER MEMBRANE CATION EFFLUX PROTEIN"/>
    <property type="match status" value="1"/>
</dbReference>
<dbReference type="EMBL" id="WUEP01000054">
    <property type="protein sequence ID" value="NEH96015.1"/>
    <property type="molecule type" value="Genomic_DNA"/>
</dbReference>